<proteinExistence type="predicted"/>
<dbReference type="Proteomes" id="UP000597762">
    <property type="component" value="Unassembled WGS sequence"/>
</dbReference>
<dbReference type="PANTHER" id="PTHR44140:SF2">
    <property type="entry name" value="LD25575P"/>
    <property type="match status" value="1"/>
</dbReference>
<dbReference type="InterPro" id="IPR051727">
    <property type="entry name" value="DnaJ_C3_Co-chaperones"/>
</dbReference>
<accession>A0A812C800</accession>
<evidence type="ECO:0000256" key="6">
    <source>
        <dbReference type="PROSITE-ProRule" id="PRU00339"/>
    </source>
</evidence>
<dbReference type="OrthoDB" id="1726119at2759"/>
<feature type="domain" description="J" evidence="7">
    <location>
        <begin position="349"/>
        <end position="409"/>
    </location>
</feature>
<dbReference type="InterPro" id="IPR036869">
    <property type="entry name" value="J_dom_sf"/>
</dbReference>
<dbReference type="Pfam" id="PF00226">
    <property type="entry name" value="DnaJ"/>
    <property type="match status" value="1"/>
</dbReference>
<dbReference type="Pfam" id="PF13181">
    <property type="entry name" value="TPR_8"/>
    <property type="match status" value="1"/>
</dbReference>
<protein>
    <submittedName>
        <fullName evidence="8">DNAJC3</fullName>
    </submittedName>
</protein>
<dbReference type="SUPFAM" id="SSF48452">
    <property type="entry name" value="TPR-like"/>
    <property type="match status" value="1"/>
</dbReference>
<feature type="repeat" description="TPR" evidence="6">
    <location>
        <begin position="29"/>
        <end position="62"/>
    </location>
</feature>
<feature type="repeat" description="TPR" evidence="6">
    <location>
        <begin position="177"/>
        <end position="210"/>
    </location>
</feature>
<evidence type="ECO:0000256" key="3">
    <source>
        <dbReference type="ARBA" id="ARBA00022737"/>
    </source>
</evidence>
<dbReference type="SUPFAM" id="SSF46565">
    <property type="entry name" value="Chaperone J-domain"/>
    <property type="match status" value="1"/>
</dbReference>
<dbReference type="PROSITE" id="PS50293">
    <property type="entry name" value="TPR_REGION"/>
    <property type="match status" value="1"/>
</dbReference>
<evidence type="ECO:0000256" key="4">
    <source>
        <dbReference type="ARBA" id="ARBA00022803"/>
    </source>
</evidence>
<dbReference type="Pfam" id="PF14559">
    <property type="entry name" value="TPR_19"/>
    <property type="match status" value="1"/>
</dbReference>
<dbReference type="PROSITE" id="PS50005">
    <property type="entry name" value="TPR"/>
    <property type="match status" value="4"/>
</dbReference>
<dbReference type="Pfam" id="PF13432">
    <property type="entry name" value="TPR_16"/>
    <property type="match status" value="1"/>
</dbReference>
<keyword evidence="3" id="KW-0677">Repeat</keyword>
<dbReference type="GO" id="GO:0005788">
    <property type="term" value="C:endoplasmic reticulum lumen"/>
    <property type="evidence" value="ECO:0007669"/>
    <property type="project" value="UniProtKB-SubCell"/>
</dbReference>
<evidence type="ECO:0000259" key="7">
    <source>
        <dbReference type="PROSITE" id="PS50076"/>
    </source>
</evidence>
<dbReference type="EMBL" id="CAHIKZ030001454">
    <property type="protein sequence ID" value="CAE1264729.1"/>
    <property type="molecule type" value="Genomic_DNA"/>
</dbReference>
<dbReference type="PANTHER" id="PTHR44140">
    <property type="entry name" value="LD25575P"/>
    <property type="match status" value="1"/>
</dbReference>
<sequence length="409" mass="46728">MGKTLLAQGQLSDALSHYHAAVEGDPDNYLTYFKRATVFLALGKSRSALPDIDRVLELRPDFNAARLQRGNVYLKQGHLDEAETDFKKVLEYDAKNQQAKDSLQRIKPLKGNIAEAKDMFQNGDHQAAIELLTKAIESCPWSPELKEMRAECYIAQGDLFKAVLDIRPTTKLRNDNTAAYLKLSFLYYQLGEADESLNQIRECLKLDPDHKDCFTHYKIVKKLVKLLNSVQENINKNAYEECINKANQILKMEPTAQVFVLRAKSHLCHCNSKAGFDKEAIKKCSDVLKIDPNNVDALCDRGEAYIKASQFNEAVKDYQQAQGIDGESRRVQEGLEKAQKILKQSNRRDYYKILGVRRNADKRTIMKAYRKLAVKWHPDKYEKEEDKKKAQKHFIDIAAAKEVLTDPGK</sequence>
<comment type="caution">
    <text evidence="8">The sequence shown here is derived from an EMBL/GenBank/DDBJ whole genome shotgun (WGS) entry which is preliminary data.</text>
</comment>
<dbReference type="SMART" id="SM00028">
    <property type="entry name" value="TPR"/>
    <property type="match status" value="7"/>
</dbReference>
<dbReference type="PRINTS" id="PR00625">
    <property type="entry name" value="JDOMAIN"/>
</dbReference>
<dbReference type="CDD" id="cd06257">
    <property type="entry name" value="DnaJ"/>
    <property type="match status" value="1"/>
</dbReference>
<comment type="subcellular location">
    <subcellularLocation>
        <location evidence="1">Endoplasmic reticulum lumen</location>
    </subcellularLocation>
</comment>
<keyword evidence="2" id="KW-0732">Signal</keyword>
<evidence type="ECO:0000256" key="1">
    <source>
        <dbReference type="ARBA" id="ARBA00004319"/>
    </source>
</evidence>
<dbReference type="SMART" id="SM00271">
    <property type="entry name" value="DnaJ"/>
    <property type="match status" value="1"/>
</dbReference>
<dbReference type="FunFam" id="1.25.40.10:FF:000224">
    <property type="entry name" value="DnaJ and TPR domain protein"/>
    <property type="match status" value="1"/>
</dbReference>
<feature type="repeat" description="TPR" evidence="6">
    <location>
        <begin position="63"/>
        <end position="96"/>
    </location>
</feature>
<dbReference type="InterPro" id="IPR019734">
    <property type="entry name" value="TPR_rpt"/>
</dbReference>
<feature type="repeat" description="TPR" evidence="6">
    <location>
        <begin position="295"/>
        <end position="328"/>
    </location>
</feature>
<dbReference type="Pfam" id="PF13431">
    <property type="entry name" value="TPR_17"/>
    <property type="match status" value="1"/>
</dbReference>
<organism evidence="8 9">
    <name type="scientific">Acanthosepion pharaonis</name>
    <name type="common">Pharaoh cuttlefish</name>
    <name type="synonym">Sepia pharaonis</name>
    <dbReference type="NCBI Taxonomy" id="158019"/>
    <lineage>
        <taxon>Eukaryota</taxon>
        <taxon>Metazoa</taxon>
        <taxon>Spiralia</taxon>
        <taxon>Lophotrochozoa</taxon>
        <taxon>Mollusca</taxon>
        <taxon>Cephalopoda</taxon>
        <taxon>Coleoidea</taxon>
        <taxon>Decapodiformes</taxon>
        <taxon>Sepiida</taxon>
        <taxon>Sepiina</taxon>
        <taxon>Sepiidae</taxon>
        <taxon>Acanthosepion</taxon>
    </lineage>
</organism>
<dbReference type="InterPro" id="IPR001623">
    <property type="entry name" value="DnaJ_domain"/>
</dbReference>
<gene>
    <name evidence="8" type="ORF">SPHA_34337</name>
</gene>
<keyword evidence="9" id="KW-1185">Reference proteome</keyword>
<evidence type="ECO:0000256" key="2">
    <source>
        <dbReference type="ARBA" id="ARBA00022729"/>
    </source>
</evidence>
<evidence type="ECO:0000313" key="8">
    <source>
        <dbReference type="EMBL" id="CAE1264729.1"/>
    </source>
</evidence>
<dbReference type="GO" id="GO:0051087">
    <property type="term" value="F:protein-folding chaperone binding"/>
    <property type="evidence" value="ECO:0007669"/>
    <property type="project" value="TreeGrafter"/>
</dbReference>
<dbReference type="PROSITE" id="PS50076">
    <property type="entry name" value="DNAJ_2"/>
    <property type="match status" value="1"/>
</dbReference>
<dbReference type="Gene3D" id="1.25.40.10">
    <property type="entry name" value="Tetratricopeptide repeat domain"/>
    <property type="match status" value="1"/>
</dbReference>
<evidence type="ECO:0000313" key="9">
    <source>
        <dbReference type="Proteomes" id="UP000597762"/>
    </source>
</evidence>
<dbReference type="GO" id="GO:0051787">
    <property type="term" value="F:misfolded protein binding"/>
    <property type="evidence" value="ECO:0007669"/>
    <property type="project" value="TreeGrafter"/>
</dbReference>
<dbReference type="GO" id="GO:0034975">
    <property type="term" value="P:protein folding in endoplasmic reticulum"/>
    <property type="evidence" value="ECO:0007669"/>
    <property type="project" value="TreeGrafter"/>
</dbReference>
<keyword evidence="4 6" id="KW-0802">TPR repeat</keyword>
<evidence type="ECO:0000256" key="5">
    <source>
        <dbReference type="ARBA" id="ARBA00022824"/>
    </source>
</evidence>
<keyword evidence="5" id="KW-0256">Endoplasmic reticulum</keyword>
<dbReference type="Gene3D" id="1.10.287.110">
    <property type="entry name" value="DnaJ domain"/>
    <property type="match status" value="1"/>
</dbReference>
<reference evidence="8" key="1">
    <citation type="submission" date="2021-01" db="EMBL/GenBank/DDBJ databases">
        <authorList>
            <person name="Li R."/>
            <person name="Bekaert M."/>
        </authorList>
    </citation>
    <scope>NUCLEOTIDE SEQUENCE</scope>
    <source>
        <strain evidence="8">Farmed</strain>
    </source>
</reference>
<name>A0A812C800_ACAPH</name>
<dbReference type="InterPro" id="IPR011990">
    <property type="entry name" value="TPR-like_helical_dom_sf"/>
</dbReference>
<dbReference type="AlphaFoldDB" id="A0A812C800"/>